<organism evidence="1 2">
    <name type="scientific">Desulfofustis limnaeus</name>
    <dbReference type="NCBI Taxonomy" id="2740163"/>
    <lineage>
        <taxon>Bacteria</taxon>
        <taxon>Pseudomonadati</taxon>
        <taxon>Thermodesulfobacteriota</taxon>
        <taxon>Desulfobulbia</taxon>
        <taxon>Desulfobulbales</taxon>
        <taxon>Desulfocapsaceae</taxon>
        <taxon>Desulfofustis</taxon>
    </lineage>
</organism>
<reference evidence="1 2" key="1">
    <citation type="submission" date="2022-01" db="EMBL/GenBank/DDBJ databases">
        <title>Desulfofustis limnae sp. nov., a novel mesophilic sulfate-reducing bacterium isolated from marsh soil.</title>
        <authorList>
            <person name="Watanabe M."/>
            <person name="Takahashi A."/>
            <person name="Kojima H."/>
            <person name="Fukui M."/>
        </authorList>
    </citation>
    <scope>NUCLEOTIDE SEQUENCE [LARGE SCALE GENOMIC DNA]</scope>
    <source>
        <strain evidence="1 2">PPLL</strain>
    </source>
</reference>
<evidence type="ECO:0000313" key="1">
    <source>
        <dbReference type="EMBL" id="BDD85666.1"/>
    </source>
</evidence>
<gene>
    <name evidence="1" type="ORF">DPPLL_00310</name>
</gene>
<accession>A0ABN6LYI7</accession>
<dbReference type="EMBL" id="AP025516">
    <property type="protein sequence ID" value="BDD85666.1"/>
    <property type="molecule type" value="Genomic_DNA"/>
</dbReference>
<dbReference type="Proteomes" id="UP000830055">
    <property type="component" value="Chromosome"/>
</dbReference>
<sequence>MDKRYLLYKFCRGGDRHLITWLTASGMEEARLAVKLLRKNHPQEQDLALGEGEFFEIIEENQLKSGEWEQAMQVLSLRKGGLHTTVGNKGNDE</sequence>
<evidence type="ECO:0000313" key="2">
    <source>
        <dbReference type="Proteomes" id="UP000830055"/>
    </source>
</evidence>
<name>A0ABN6LYI7_9BACT</name>
<keyword evidence="2" id="KW-1185">Reference proteome</keyword>
<proteinExistence type="predicted"/>
<protein>
    <submittedName>
        <fullName evidence="1">Uncharacterized protein</fullName>
    </submittedName>
</protein>